<gene>
    <name evidence="1" type="ORF">CLUMA_CG012788</name>
</gene>
<name>A0A1J1IGF9_9DIPT</name>
<proteinExistence type="predicted"/>
<dbReference type="EMBL" id="CVRI01000050">
    <property type="protein sequence ID" value="CRK99333.1"/>
    <property type="molecule type" value="Genomic_DNA"/>
</dbReference>
<sequence>MQWMITNKMIKFKLQIDQEKFLKEIGLRKSEPYLFTNRDELLTEFQIADRSFSPDGKFVELIKDLGNPKIGNSYRF</sequence>
<keyword evidence="2" id="KW-1185">Reference proteome</keyword>
<reference evidence="1 2" key="1">
    <citation type="submission" date="2015-04" db="EMBL/GenBank/DDBJ databases">
        <authorList>
            <person name="Syromyatnikov M.Y."/>
            <person name="Popov V.N."/>
        </authorList>
    </citation>
    <scope>NUCLEOTIDE SEQUENCE [LARGE SCALE GENOMIC DNA]</scope>
</reference>
<accession>A0A1J1IGF9</accession>
<organism evidence="1 2">
    <name type="scientific">Clunio marinus</name>
    <dbReference type="NCBI Taxonomy" id="568069"/>
    <lineage>
        <taxon>Eukaryota</taxon>
        <taxon>Metazoa</taxon>
        <taxon>Ecdysozoa</taxon>
        <taxon>Arthropoda</taxon>
        <taxon>Hexapoda</taxon>
        <taxon>Insecta</taxon>
        <taxon>Pterygota</taxon>
        <taxon>Neoptera</taxon>
        <taxon>Endopterygota</taxon>
        <taxon>Diptera</taxon>
        <taxon>Nematocera</taxon>
        <taxon>Chironomoidea</taxon>
        <taxon>Chironomidae</taxon>
        <taxon>Clunio</taxon>
    </lineage>
</organism>
<evidence type="ECO:0000313" key="2">
    <source>
        <dbReference type="Proteomes" id="UP000183832"/>
    </source>
</evidence>
<protein>
    <submittedName>
        <fullName evidence="1">CLUMA_CG012788, isoform A</fullName>
    </submittedName>
</protein>
<evidence type="ECO:0000313" key="1">
    <source>
        <dbReference type="EMBL" id="CRK99333.1"/>
    </source>
</evidence>
<dbReference type="AlphaFoldDB" id="A0A1J1IGF9"/>
<dbReference type="Proteomes" id="UP000183832">
    <property type="component" value="Unassembled WGS sequence"/>
</dbReference>